<sequence>MLLFKNNKIKQNTILFIILLILFKETNCYNMERLLQNRRIRSFQRSYQNENNKILIPITRNSLIRISKQELKLIGGVSKNCFFTPIQCMIQHDMNKLSRMLDQTNKY</sequence>
<accession>A0A6V7XJZ9</accession>
<dbReference type="EMBL" id="CAJEWN010001715">
    <property type="protein sequence ID" value="CAD2199571.1"/>
    <property type="molecule type" value="Genomic_DNA"/>
</dbReference>
<gene>
    <name evidence="1" type="ORF">MENT_LOCUS52975</name>
</gene>
<dbReference type="Proteomes" id="UP000580250">
    <property type="component" value="Unassembled WGS sequence"/>
</dbReference>
<proteinExistence type="predicted"/>
<reference evidence="1 2" key="1">
    <citation type="submission" date="2020-08" db="EMBL/GenBank/DDBJ databases">
        <authorList>
            <person name="Koutsovoulos G."/>
            <person name="Danchin GJ E."/>
        </authorList>
    </citation>
    <scope>NUCLEOTIDE SEQUENCE [LARGE SCALE GENOMIC DNA]</scope>
</reference>
<protein>
    <submittedName>
        <fullName evidence="1">Uncharacterized protein</fullName>
    </submittedName>
</protein>
<evidence type="ECO:0000313" key="2">
    <source>
        <dbReference type="Proteomes" id="UP000580250"/>
    </source>
</evidence>
<evidence type="ECO:0000313" key="1">
    <source>
        <dbReference type="EMBL" id="CAD2199571.1"/>
    </source>
</evidence>
<comment type="caution">
    <text evidence="1">The sequence shown here is derived from an EMBL/GenBank/DDBJ whole genome shotgun (WGS) entry which is preliminary data.</text>
</comment>
<organism evidence="1 2">
    <name type="scientific">Meloidogyne enterolobii</name>
    <name type="common">Root-knot nematode worm</name>
    <name type="synonym">Meloidogyne mayaguensis</name>
    <dbReference type="NCBI Taxonomy" id="390850"/>
    <lineage>
        <taxon>Eukaryota</taxon>
        <taxon>Metazoa</taxon>
        <taxon>Ecdysozoa</taxon>
        <taxon>Nematoda</taxon>
        <taxon>Chromadorea</taxon>
        <taxon>Rhabditida</taxon>
        <taxon>Tylenchina</taxon>
        <taxon>Tylenchomorpha</taxon>
        <taxon>Tylenchoidea</taxon>
        <taxon>Meloidogynidae</taxon>
        <taxon>Meloidogyninae</taxon>
        <taxon>Meloidogyne</taxon>
    </lineage>
</organism>
<name>A0A6V7XJZ9_MELEN</name>
<dbReference type="OrthoDB" id="5846299at2759"/>
<dbReference type="AlphaFoldDB" id="A0A6V7XJZ9"/>